<gene>
    <name evidence="2" type="ORF">C1H46_010683</name>
</gene>
<dbReference type="Proteomes" id="UP000315295">
    <property type="component" value="Unassembled WGS sequence"/>
</dbReference>
<evidence type="ECO:0000313" key="3">
    <source>
        <dbReference type="Proteomes" id="UP000315295"/>
    </source>
</evidence>
<evidence type="ECO:0000313" key="2">
    <source>
        <dbReference type="EMBL" id="TQE03709.1"/>
    </source>
</evidence>
<evidence type="ECO:0000256" key="1">
    <source>
        <dbReference type="SAM" id="MobiDB-lite"/>
    </source>
</evidence>
<dbReference type="EMBL" id="VIEB01000151">
    <property type="protein sequence ID" value="TQE03709.1"/>
    <property type="molecule type" value="Genomic_DNA"/>
</dbReference>
<dbReference type="STRING" id="106549.A0A540MY62"/>
<feature type="region of interest" description="Disordered" evidence="1">
    <location>
        <begin position="224"/>
        <end position="305"/>
    </location>
</feature>
<organism evidence="2 3">
    <name type="scientific">Malus baccata</name>
    <name type="common">Siberian crab apple</name>
    <name type="synonym">Pyrus baccata</name>
    <dbReference type="NCBI Taxonomy" id="106549"/>
    <lineage>
        <taxon>Eukaryota</taxon>
        <taxon>Viridiplantae</taxon>
        <taxon>Streptophyta</taxon>
        <taxon>Embryophyta</taxon>
        <taxon>Tracheophyta</taxon>
        <taxon>Spermatophyta</taxon>
        <taxon>Magnoliopsida</taxon>
        <taxon>eudicotyledons</taxon>
        <taxon>Gunneridae</taxon>
        <taxon>Pentapetalae</taxon>
        <taxon>rosids</taxon>
        <taxon>fabids</taxon>
        <taxon>Rosales</taxon>
        <taxon>Rosaceae</taxon>
        <taxon>Amygdaloideae</taxon>
        <taxon>Maleae</taxon>
        <taxon>Malus</taxon>
    </lineage>
</organism>
<protein>
    <submittedName>
        <fullName evidence="2">Uncharacterized protein</fullName>
    </submittedName>
</protein>
<reference evidence="2 3" key="1">
    <citation type="journal article" date="2019" name="G3 (Bethesda)">
        <title>Sequencing of a Wild Apple (Malus baccata) Genome Unravels the Differences Between Cultivated and Wild Apple Species Regarding Disease Resistance and Cold Tolerance.</title>
        <authorList>
            <person name="Chen X."/>
        </authorList>
    </citation>
    <scope>NUCLEOTIDE SEQUENCE [LARGE SCALE GENOMIC DNA]</scope>
    <source>
        <strain evidence="3">cv. Shandingzi</strain>
        <tissue evidence="2">Leaves</tissue>
    </source>
</reference>
<sequence>MISIELKKSSFVTGLLEFYSDMVIRILDALYVTTYNTGIVHFLRESKDYTVFVRDSTGVSDSILILFGGALNHGVQPLVLGSKSWFMSKERGAYDLVACLLVDPSLDIDKYLMLAVQELVSGDQCEGRFVFGCDSRKPKESGDNRRFTKDGTNQRSLLQTPLMRAGHCSKIQNKLAERDAAIEALAWLTHTSDNNRDKKYNSTADGTDKMLKLLGKVVIFSCGKSSSKRKKNRHHGDDGDGGGDGGDGGGDDGGGDHGGGGDGHGGHGGGYHGGHGGGDYGGHGGGHHGGGGDGHGGHGGGDYGGHGGGDHGGGGGGCGSSTTW</sequence>
<feature type="compositionally biased region" description="Gly residues" evidence="1">
    <location>
        <begin position="242"/>
        <end position="305"/>
    </location>
</feature>
<name>A0A540MY62_MALBA</name>
<accession>A0A540MY62</accession>
<proteinExistence type="predicted"/>
<dbReference type="AlphaFoldDB" id="A0A540MY62"/>
<comment type="caution">
    <text evidence="2">The sequence shown here is derived from an EMBL/GenBank/DDBJ whole genome shotgun (WGS) entry which is preliminary data.</text>
</comment>
<keyword evidence="3" id="KW-1185">Reference proteome</keyword>